<dbReference type="AlphaFoldDB" id="A0AAN6PY66"/>
<evidence type="ECO:0000313" key="2">
    <source>
        <dbReference type="EMBL" id="KAK4099276.1"/>
    </source>
</evidence>
<sequence length="915" mass="99226">MSMTVVSAFARRGRHGRAIHAAPLTSLKNTPQHRQQTRGYRLGRLSAYLQPYIHPDVYTRHPSQGYGYCDNLHRRRPWDRHALAEDAKSTLKRAVNSYWSSRGRAGHSAGRCLNTQASPTKTPDNPDGIRAGQNIEDVERAPLEHLLFGDKENPRAGRKHSPTAGQRKSGSPDGEVDGGLVIDPITNRKAPRTSTGSPWDLADGTSAVNHHGAPPPSLLEALNWGHRDVLWHSNHNIASSSAGSMAQPWLHSPVTPQYTDLHQYTAVMYQEPDGKPNDEQTIQQHVELDQYGAVRAHEPDGMYKAESDFSTQPHELGEYGEVRSHEPDGKYAAEYTEAPDEAELAAYSKPFLAHEPDGKYAANHVESETDAEELAKYRQPFFSHEPDGMYAASHVEPQQDELELSRYTAFRSHEPDGKYAANHVEENPGADELATYGAFRSHEPDGKYAADHVGESIGPDDLTTYGAFRSHEPDGKYATDHAGETTGPDDLTTYGAFRSHEPDGKYAADHVGESIGPDDLTTYGAFRSHEPDGKYAADYVGENPEADDVATYGAFRSHEPDGKYAQADAAPAEPTAVHVVHPSRSNEPDGTCAGEGKAVIDPAKEDEDLANHEAFSYDDAETRLSQQESGPTLQHYEPDGPVESSASEAYDPEELRKYQAVRWNEPDGKPVEAKTADGKDGQDQGSKPLTHSGEVSPATPTEPALYKILVYDPTMQSIEIAETSSIVPDSAAPMTPAEVLLRISNPARFFPHFAPLQAQGFEIVSGSGDVLIFRKVRDPLLAEAAKEQPSSSSAGGGPSSASFSSINPIDMTGGQRDYYAVAAGRFASPTGFVNYDLPPADSAIASLSPVWGDFRGGASAREERDEGEEGGKKGRNLPQRVVVGAVWLAGLSYSLGVVSEYFKSGGMDGNGPKGL</sequence>
<feature type="region of interest" description="Disordered" evidence="1">
    <location>
        <begin position="105"/>
        <end position="131"/>
    </location>
</feature>
<feature type="compositionally biased region" description="Low complexity" evidence="1">
    <location>
        <begin position="789"/>
        <end position="805"/>
    </location>
</feature>
<evidence type="ECO:0000313" key="3">
    <source>
        <dbReference type="Proteomes" id="UP001305647"/>
    </source>
</evidence>
<feature type="region of interest" description="Disordered" evidence="1">
    <location>
        <begin position="147"/>
        <end position="205"/>
    </location>
</feature>
<proteinExistence type="predicted"/>
<organism evidence="2 3">
    <name type="scientific">Parathielavia hyrcaniae</name>
    <dbReference type="NCBI Taxonomy" id="113614"/>
    <lineage>
        <taxon>Eukaryota</taxon>
        <taxon>Fungi</taxon>
        <taxon>Dikarya</taxon>
        <taxon>Ascomycota</taxon>
        <taxon>Pezizomycotina</taxon>
        <taxon>Sordariomycetes</taxon>
        <taxon>Sordariomycetidae</taxon>
        <taxon>Sordariales</taxon>
        <taxon>Chaetomiaceae</taxon>
        <taxon>Parathielavia</taxon>
    </lineage>
</organism>
<name>A0AAN6PY66_9PEZI</name>
<feature type="region of interest" description="Disordered" evidence="1">
    <location>
        <begin position="784"/>
        <end position="806"/>
    </location>
</feature>
<feature type="compositionally biased region" description="Basic and acidic residues" evidence="1">
    <location>
        <begin position="469"/>
        <end position="483"/>
    </location>
</feature>
<comment type="caution">
    <text evidence="2">The sequence shown here is derived from an EMBL/GenBank/DDBJ whole genome shotgun (WGS) entry which is preliminary data.</text>
</comment>
<feature type="compositionally biased region" description="Low complexity" evidence="1">
    <location>
        <begin position="565"/>
        <end position="576"/>
    </location>
</feature>
<dbReference type="Proteomes" id="UP001305647">
    <property type="component" value="Unassembled WGS sequence"/>
</dbReference>
<feature type="region of interest" description="Disordered" evidence="1">
    <location>
        <begin position="469"/>
        <end position="489"/>
    </location>
</feature>
<reference evidence="2" key="2">
    <citation type="submission" date="2023-05" db="EMBL/GenBank/DDBJ databases">
        <authorList>
            <consortium name="Lawrence Berkeley National Laboratory"/>
            <person name="Steindorff A."/>
            <person name="Hensen N."/>
            <person name="Bonometti L."/>
            <person name="Westerberg I."/>
            <person name="Brannstrom I.O."/>
            <person name="Guillou S."/>
            <person name="Cros-Aarteil S."/>
            <person name="Calhoun S."/>
            <person name="Haridas S."/>
            <person name="Kuo A."/>
            <person name="Mondo S."/>
            <person name="Pangilinan J."/>
            <person name="Riley R."/>
            <person name="Labutti K."/>
            <person name="Andreopoulos B."/>
            <person name="Lipzen A."/>
            <person name="Chen C."/>
            <person name="Yanf M."/>
            <person name="Daum C."/>
            <person name="Ng V."/>
            <person name="Clum A."/>
            <person name="Ohm R."/>
            <person name="Martin F."/>
            <person name="Silar P."/>
            <person name="Natvig D."/>
            <person name="Lalanne C."/>
            <person name="Gautier V."/>
            <person name="Ament-Velasquez S.L."/>
            <person name="Kruys A."/>
            <person name="Hutchinson M.I."/>
            <person name="Powell A.J."/>
            <person name="Barry K."/>
            <person name="Miller A.N."/>
            <person name="Grigoriev I.V."/>
            <person name="Debuchy R."/>
            <person name="Gladieux P."/>
            <person name="Thoren M.H."/>
            <person name="Johannesson H."/>
        </authorList>
    </citation>
    <scope>NUCLEOTIDE SEQUENCE</scope>
    <source>
        <strain evidence="2">CBS 757.83</strain>
    </source>
</reference>
<feature type="compositionally biased region" description="Basic and acidic residues" evidence="1">
    <location>
        <begin position="664"/>
        <end position="682"/>
    </location>
</feature>
<accession>A0AAN6PY66</accession>
<feature type="region of interest" description="Disordered" evidence="1">
    <location>
        <begin position="617"/>
        <end position="699"/>
    </location>
</feature>
<feature type="compositionally biased region" description="Polar residues" evidence="1">
    <location>
        <begin position="623"/>
        <end position="632"/>
    </location>
</feature>
<protein>
    <submittedName>
        <fullName evidence="2">Uncharacterized protein</fullName>
    </submittedName>
</protein>
<dbReference type="EMBL" id="MU863651">
    <property type="protein sequence ID" value="KAK4099276.1"/>
    <property type="molecule type" value="Genomic_DNA"/>
</dbReference>
<evidence type="ECO:0000256" key="1">
    <source>
        <dbReference type="SAM" id="MobiDB-lite"/>
    </source>
</evidence>
<feature type="region of interest" description="Disordered" evidence="1">
    <location>
        <begin position="559"/>
        <end position="596"/>
    </location>
</feature>
<feature type="compositionally biased region" description="Basic and acidic residues" evidence="1">
    <location>
        <begin position="860"/>
        <end position="872"/>
    </location>
</feature>
<keyword evidence="3" id="KW-1185">Reference proteome</keyword>
<gene>
    <name evidence="2" type="ORF">N658DRAFT_475723</name>
</gene>
<reference evidence="2" key="1">
    <citation type="journal article" date="2023" name="Mol. Phylogenet. Evol.">
        <title>Genome-scale phylogeny and comparative genomics of the fungal order Sordariales.</title>
        <authorList>
            <person name="Hensen N."/>
            <person name="Bonometti L."/>
            <person name="Westerberg I."/>
            <person name="Brannstrom I.O."/>
            <person name="Guillou S."/>
            <person name="Cros-Aarteil S."/>
            <person name="Calhoun S."/>
            <person name="Haridas S."/>
            <person name="Kuo A."/>
            <person name="Mondo S."/>
            <person name="Pangilinan J."/>
            <person name="Riley R."/>
            <person name="LaButti K."/>
            <person name="Andreopoulos B."/>
            <person name="Lipzen A."/>
            <person name="Chen C."/>
            <person name="Yan M."/>
            <person name="Daum C."/>
            <person name="Ng V."/>
            <person name="Clum A."/>
            <person name="Steindorff A."/>
            <person name="Ohm R.A."/>
            <person name="Martin F."/>
            <person name="Silar P."/>
            <person name="Natvig D.O."/>
            <person name="Lalanne C."/>
            <person name="Gautier V."/>
            <person name="Ament-Velasquez S.L."/>
            <person name="Kruys A."/>
            <person name="Hutchinson M.I."/>
            <person name="Powell A.J."/>
            <person name="Barry K."/>
            <person name="Miller A.N."/>
            <person name="Grigoriev I.V."/>
            <person name="Debuchy R."/>
            <person name="Gladieux P."/>
            <person name="Hiltunen Thoren M."/>
            <person name="Johannesson H."/>
        </authorList>
    </citation>
    <scope>NUCLEOTIDE SEQUENCE</scope>
    <source>
        <strain evidence="2">CBS 757.83</strain>
    </source>
</reference>
<feature type="compositionally biased region" description="Polar residues" evidence="1">
    <location>
        <begin position="113"/>
        <end position="123"/>
    </location>
</feature>
<feature type="region of interest" description="Disordered" evidence="1">
    <location>
        <begin position="856"/>
        <end position="875"/>
    </location>
</feature>